<evidence type="ECO:0000313" key="1">
    <source>
        <dbReference type="EMBL" id="EEW37248.1"/>
    </source>
</evidence>
<dbReference type="Proteomes" id="UP000005926">
    <property type="component" value="Unassembled WGS sequence"/>
</dbReference>
<accession>C8NGJ0</accession>
<reference evidence="1 2" key="1">
    <citation type="submission" date="2009-08" db="EMBL/GenBank/DDBJ databases">
        <authorList>
            <person name="Muzny D."/>
            <person name="Qin X."/>
            <person name="Deng J."/>
            <person name="Jiang H."/>
            <person name="Liu Y."/>
            <person name="Qu J."/>
            <person name="Song X.-Z."/>
            <person name="Zhang L."/>
            <person name="Thornton R."/>
            <person name="Coyle M."/>
            <person name="Francisco L."/>
            <person name="Jackson L."/>
            <person name="Javaid M."/>
            <person name="Korchina V."/>
            <person name="Kovar C."/>
            <person name="Mata R."/>
            <person name="Mathew T."/>
            <person name="Ngo R."/>
            <person name="Nguyen L."/>
            <person name="Nguyen N."/>
            <person name="Okwuonu G."/>
            <person name="Ongeri F."/>
            <person name="Pham C."/>
            <person name="Simmons D."/>
            <person name="Wilczek-Boney K."/>
            <person name="Hale W."/>
            <person name="Jakkamsetti A."/>
            <person name="Pham P."/>
            <person name="Ruth R."/>
            <person name="San Lucas F."/>
            <person name="Warren J."/>
            <person name="Zhang J."/>
            <person name="Zhao Z."/>
            <person name="Zhou C."/>
            <person name="Zhu D."/>
            <person name="Lee S."/>
            <person name="Bess C."/>
            <person name="Blankenburg K."/>
            <person name="Forbes L."/>
            <person name="Fu Q."/>
            <person name="Gubbala S."/>
            <person name="Hirani K."/>
            <person name="Jayaseelan J.C."/>
            <person name="Lara F."/>
            <person name="Munidasa M."/>
            <person name="Palculict T."/>
            <person name="Patil S."/>
            <person name="Pu L.-L."/>
            <person name="Saada N."/>
            <person name="Tang L."/>
            <person name="Weissenberger G."/>
            <person name="Zhu Y."/>
            <person name="Hemphill L."/>
            <person name="Shang Y."/>
            <person name="Youmans B."/>
            <person name="Ayvaz T."/>
            <person name="Ross M."/>
            <person name="Santibanez J."/>
            <person name="Aqrawi P."/>
            <person name="Gross S."/>
            <person name="Joshi V."/>
            <person name="Fowler G."/>
            <person name="Nazareth L."/>
            <person name="Reid J."/>
            <person name="Worley K."/>
            <person name="Petrosino J."/>
            <person name="Highlander S."/>
            <person name="Gibbs R."/>
        </authorList>
    </citation>
    <scope>NUCLEOTIDE SEQUENCE [LARGE SCALE GENOMIC DNA]</scope>
    <source>
        <strain evidence="1 2">ATCC 49175</strain>
    </source>
</reference>
<organism evidence="1 2">
    <name type="scientific">Granulicatella adiacens ATCC 49175</name>
    <dbReference type="NCBI Taxonomy" id="638301"/>
    <lineage>
        <taxon>Bacteria</taxon>
        <taxon>Bacillati</taxon>
        <taxon>Bacillota</taxon>
        <taxon>Bacilli</taxon>
        <taxon>Lactobacillales</taxon>
        <taxon>Carnobacteriaceae</taxon>
        <taxon>Granulicatella</taxon>
    </lineage>
</organism>
<proteinExistence type="predicted"/>
<sequence length="141" mass="16482">MGGKNMKIEHQIDPRTLEFVDSRPYKEKIKMLAALKLLDKEGLSPAILEMWGNKTKTKLNIPVVYTKEEALKNGSKSEAFDSRLVIRLGELRKRLRFRFYSKRNGSKDYRVETCVRTLSYRVCRKGWDKTSTFVTVSFRTL</sequence>
<comment type="caution">
    <text evidence="1">The sequence shown here is derived from an EMBL/GenBank/DDBJ whole genome shotgun (WGS) entry which is preliminary data.</text>
</comment>
<protein>
    <submittedName>
        <fullName evidence="1">Uncharacterized protein</fullName>
    </submittedName>
</protein>
<gene>
    <name evidence="1" type="ORF">HMPREF0444_1035</name>
</gene>
<dbReference type="HOGENOM" id="CLU_1822618_0_0_9"/>
<dbReference type="EMBL" id="ACKZ01000019">
    <property type="protein sequence ID" value="EEW37248.1"/>
    <property type="molecule type" value="Genomic_DNA"/>
</dbReference>
<dbReference type="STRING" id="638301.HMPREF0444_1035"/>
<evidence type="ECO:0000313" key="2">
    <source>
        <dbReference type="Proteomes" id="UP000005926"/>
    </source>
</evidence>
<name>C8NGJ0_9LACT</name>
<dbReference type="AlphaFoldDB" id="C8NGJ0"/>
<keyword evidence="2" id="KW-1185">Reference proteome</keyword>